<accession>N0DZP1</accession>
<dbReference type="OrthoDB" id="9799122at2"/>
<organism evidence="1 2">
    <name type="scientific">Phycicoccus elongatus Lp2</name>
    <dbReference type="NCBI Taxonomy" id="1193181"/>
    <lineage>
        <taxon>Bacteria</taxon>
        <taxon>Bacillati</taxon>
        <taxon>Actinomycetota</taxon>
        <taxon>Actinomycetes</taxon>
        <taxon>Micrococcales</taxon>
        <taxon>Intrasporangiaceae</taxon>
        <taxon>Phycicoccus</taxon>
    </lineage>
</organism>
<gene>
    <name evidence="1" type="ORF">BN10_120027</name>
</gene>
<evidence type="ECO:0008006" key="3">
    <source>
        <dbReference type="Google" id="ProtNLM"/>
    </source>
</evidence>
<proteinExistence type="predicted"/>
<reference evidence="1 2" key="1">
    <citation type="journal article" date="2013" name="ISME J.">
        <title>A metabolic model for members of the genus Tetrasphaera involved in enhanced biological phosphorus removal.</title>
        <authorList>
            <person name="Kristiansen R."/>
            <person name="Nguyen H.T.T."/>
            <person name="Saunders A.M."/>
            <person name="Nielsen J.L."/>
            <person name="Wimmer R."/>
            <person name="Le V.Q."/>
            <person name="McIlroy S.J."/>
            <person name="Petrovski S."/>
            <person name="Seviour R.J."/>
            <person name="Calteau A."/>
            <person name="Nielsen K.L."/>
            <person name="Nielsen P.H."/>
        </authorList>
    </citation>
    <scope>NUCLEOTIDE SEQUENCE [LARGE SCALE GENOMIC DNA]</scope>
    <source>
        <strain evidence="1 2">Lp2</strain>
    </source>
</reference>
<dbReference type="Gene3D" id="1.25.40.10">
    <property type="entry name" value="Tetratricopeptide repeat domain"/>
    <property type="match status" value="1"/>
</dbReference>
<protein>
    <recommendedName>
        <fullName evidence="3">Tetratricopeptide repeat protein</fullName>
    </recommendedName>
</protein>
<name>N0DZP1_9MICO</name>
<dbReference type="HOGENOM" id="CLU_103702_3_0_11"/>
<dbReference type="Proteomes" id="UP000013167">
    <property type="component" value="Unassembled WGS sequence"/>
</dbReference>
<dbReference type="eggNOG" id="COG4783">
    <property type="taxonomic scope" value="Bacteria"/>
</dbReference>
<dbReference type="RefSeq" id="WP_010849226.1">
    <property type="nucleotide sequence ID" value="NZ_HF570956.1"/>
</dbReference>
<comment type="caution">
    <text evidence="1">The sequence shown here is derived from an EMBL/GenBank/DDBJ whole genome shotgun (WGS) entry which is preliminary data.</text>
</comment>
<evidence type="ECO:0000313" key="1">
    <source>
        <dbReference type="EMBL" id="CCH68830.1"/>
    </source>
</evidence>
<dbReference type="SUPFAM" id="SSF48452">
    <property type="entry name" value="TPR-like"/>
    <property type="match status" value="1"/>
</dbReference>
<sequence>MATFVTAMLDGREPYDIYRWAEQLFADRDHLAAIEALEYLMDRAPDSELGSARELLARFYYHSAQLDRAADAARDILAKDPDHGYAALLLYRSLVRAGKRDEAERARLLATALGMDVSGRRTT</sequence>
<dbReference type="EMBL" id="CAIZ01000024">
    <property type="protein sequence ID" value="CCH68830.1"/>
    <property type="molecule type" value="Genomic_DNA"/>
</dbReference>
<keyword evidence="2" id="KW-1185">Reference proteome</keyword>
<dbReference type="InterPro" id="IPR011990">
    <property type="entry name" value="TPR-like_helical_dom_sf"/>
</dbReference>
<dbReference type="AlphaFoldDB" id="N0DZP1"/>
<dbReference type="STRING" id="1193181.BN10_120027"/>
<evidence type="ECO:0000313" key="2">
    <source>
        <dbReference type="Proteomes" id="UP000013167"/>
    </source>
</evidence>